<dbReference type="AlphaFoldDB" id="A0A6G0W013"/>
<dbReference type="OrthoDB" id="6625518at2759"/>
<evidence type="ECO:0000313" key="3">
    <source>
        <dbReference type="EMBL" id="KAF0716379.1"/>
    </source>
</evidence>
<keyword evidence="4" id="KW-1185">Reference proteome</keyword>
<dbReference type="Pfam" id="PF05699">
    <property type="entry name" value="Dimer_Tnp_hAT"/>
    <property type="match status" value="1"/>
</dbReference>
<dbReference type="SUPFAM" id="SSF53098">
    <property type="entry name" value="Ribonuclease H-like"/>
    <property type="match status" value="1"/>
</dbReference>
<proteinExistence type="predicted"/>
<evidence type="ECO:0000313" key="4">
    <source>
        <dbReference type="Proteomes" id="UP000478052"/>
    </source>
</evidence>
<gene>
    <name evidence="3" type="ORF">FWK35_00030878</name>
</gene>
<feature type="non-terminal residue" evidence="3">
    <location>
        <position position="910"/>
    </location>
</feature>
<feature type="domain" description="HAT C-terminal dimerisation" evidence="2">
    <location>
        <begin position="846"/>
        <end position="901"/>
    </location>
</feature>
<dbReference type="EMBL" id="VUJU01010000">
    <property type="protein sequence ID" value="KAF0716379.1"/>
    <property type="molecule type" value="Genomic_DNA"/>
</dbReference>
<reference evidence="3 4" key="1">
    <citation type="submission" date="2019-08" db="EMBL/GenBank/DDBJ databases">
        <title>Whole genome of Aphis craccivora.</title>
        <authorList>
            <person name="Voronova N.V."/>
            <person name="Shulinski R.S."/>
            <person name="Bandarenka Y.V."/>
            <person name="Zhorov D.G."/>
            <person name="Warner D."/>
        </authorList>
    </citation>
    <scope>NUCLEOTIDE SEQUENCE [LARGE SCALE GENOMIC DNA]</scope>
    <source>
        <strain evidence="3">180601</strain>
        <tissue evidence="3">Whole Body</tissue>
    </source>
</reference>
<name>A0A6G0W013_APHCR</name>
<dbReference type="InterPro" id="IPR012337">
    <property type="entry name" value="RNaseH-like_sf"/>
</dbReference>
<sequence length="910" mass="103974">MNNGNCGFSGDQPYRILIDCEPTVADIQTGHHPIGHWPSFINRVIYKSGNEKRKIKEKELLKIQALDPKQQKITFRNGKLNVPIIPEESQTTNEIVMSEDVPIVTLNENQPTNSILIHEVFTTNEEKLSNNTNTINYESNELGLFLSTKNNATTAKKLSFLKNHPIHPPGDLNKLPFDSYTLYHRKMPNSQIIKRNWLSYSIIINKLYCFICTCYSDSESPFRNGIIPYRKTVYEKVKVHEQSKSHQIALMAYLLAKKNLDIESRVIKLHSVDVEQKRQVLKRIIDIIIFIGSQGLAFRGKNESAFSLQNNDNHGNFLALVLFLAKYDSVLSQHVTQSIEDSKCRKDSHPTSKGRGNLITFLSKTTVNKLVNICGNQVKLAISNQVKEAKKFSIEVDSCQDVGVVDQVAICVRYVRNGLVNERLISMIAIQNTSGRHSAFDGASNMSGKYNGLQAALKEIAPDMIYTHCYAHVLNLVMIAACSSCLKAHILFGLLEKAAVFIGNSFKRVSKWTENLNELVEGLDKLKRLQKIGITRWWAKDRALDTIFHVQRYVVLLKTLHNIAYSKQFEFKVAFEAQSIMKTFLQFDIILTAFVFKKLFMYTTPTSKYLQTISLDYLTAHQMLLGLQKKISKMAHHSVSAFNDIYEDALSFASSVNKSLSVIEDFQFEIEQTLPQKRKRTVGKKHDENAVDESNTVFLSEKHKFKVNVYQVVFDTVSTQLLNRFHDTSDLMQDASYLDPRRFNIFKDNNNLPENALKSLSKISGINKDCLVDQLKSFVTTYFSQLNSSPSYNLNKPNKSTPNESNSDSEEISDNEEENYIKPCASENYCKKCIPCICKFLRDFNLHSSAYTELYITYKTLLTISFTQVTCERRFSKLKILKTRLRSLIGQDLLESLMLLNCESDIILKW</sequence>
<dbReference type="Proteomes" id="UP000478052">
    <property type="component" value="Unassembled WGS sequence"/>
</dbReference>
<evidence type="ECO:0000259" key="2">
    <source>
        <dbReference type="Pfam" id="PF05699"/>
    </source>
</evidence>
<dbReference type="PANTHER" id="PTHR45749">
    <property type="match status" value="1"/>
</dbReference>
<organism evidence="3 4">
    <name type="scientific">Aphis craccivora</name>
    <name type="common">Cowpea aphid</name>
    <dbReference type="NCBI Taxonomy" id="307492"/>
    <lineage>
        <taxon>Eukaryota</taxon>
        <taxon>Metazoa</taxon>
        <taxon>Ecdysozoa</taxon>
        <taxon>Arthropoda</taxon>
        <taxon>Hexapoda</taxon>
        <taxon>Insecta</taxon>
        <taxon>Pterygota</taxon>
        <taxon>Neoptera</taxon>
        <taxon>Paraneoptera</taxon>
        <taxon>Hemiptera</taxon>
        <taxon>Sternorrhyncha</taxon>
        <taxon>Aphidomorpha</taxon>
        <taxon>Aphidoidea</taxon>
        <taxon>Aphididae</taxon>
        <taxon>Aphidini</taxon>
        <taxon>Aphis</taxon>
        <taxon>Aphis</taxon>
    </lineage>
</organism>
<dbReference type="InterPro" id="IPR008906">
    <property type="entry name" value="HATC_C_dom"/>
</dbReference>
<comment type="caution">
    <text evidence="3">The sequence shown here is derived from an EMBL/GenBank/DDBJ whole genome shotgun (WGS) entry which is preliminary data.</text>
</comment>
<evidence type="ECO:0000256" key="1">
    <source>
        <dbReference type="SAM" id="MobiDB-lite"/>
    </source>
</evidence>
<dbReference type="PANTHER" id="PTHR45749:SF21">
    <property type="entry name" value="DUF4371 DOMAIN-CONTAINING PROTEIN"/>
    <property type="match status" value="1"/>
</dbReference>
<feature type="compositionally biased region" description="Polar residues" evidence="1">
    <location>
        <begin position="793"/>
        <end position="802"/>
    </location>
</feature>
<accession>A0A6G0W013</accession>
<protein>
    <submittedName>
        <fullName evidence="3">Zinc finger MYM-type protein 1-like</fullName>
    </submittedName>
</protein>
<dbReference type="GO" id="GO:0046983">
    <property type="term" value="F:protein dimerization activity"/>
    <property type="evidence" value="ECO:0007669"/>
    <property type="project" value="InterPro"/>
</dbReference>
<feature type="region of interest" description="Disordered" evidence="1">
    <location>
        <begin position="793"/>
        <end position="814"/>
    </location>
</feature>